<reference evidence="2" key="1">
    <citation type="submission" date="2022-03" db="EMBL/GenBank/DDBJ databases">
        <authorList>
            <person name="Martin C."/>
        </authorList>
    </citation>
    <scope>NUCLEOTIDE SEQUENCE</scope>
</reference>
<comment type="caution">
    <text evidence="2">The sequence shown here is derived from an EMBL/GenBank/DDBJ whole genome shotgun (WGS) entry which is preliminary data.</text>
</comment>
<gene>
    <name evidence="2" type="ORF">OFUS_LOCUS1812</name>
</gene>
<sequence>MMSLIESNSDADDEDTWLLQNFDPRRGSQEAASAMAFVLLISGMILMGLGYFIPRDYTFDPYEEARKMESIEQYYITLAKHLDILILVGMAIVCTGGVIVSVLFAIGMYRAGYICNWSGSKPSGTTGRGDRGIGIPDYGSRDMERHLMPNMSAE</sequence>
<evidence type="ECO:0000313" key="2">
    <source>
        <dbReference type="EMBL" id="CAH1774328.1"/>
    </source>
</evidence>
<evidence type="ECO:0000313" key="3">
    <source>
        <dbReference type="Proteomes" id="UP000749559"/>
    </source>
</evidence>
<dbReference type="PANTHER" id="PTHR16125">
    <property type="entry name" value="TRANSMEMBRANE PROTEIN 74"/>
    <property type="match status" value="1"/>
</dbReference>
<dbReference type="PANTHER" id="PTHR16125:SF4">
    <property type="entry name" value="TRANSMEMBRANE PROTEIN 74B"/>
    <property type="match status" value="1"/>
</dbReference>
<name>A0A8S4MZN3_OWEFU</name>
<keyword evidence="1" id="KW-0812">Transmembrane</keyword>
<feature type="transmembrane region" description="Helical" evidence="1">
    <location>
        <begin position="84"/>
        <end position="106"/>
    </location>
</feature>
<keyword evidence="1" id="KW-0472">Membrane</keyword>
<evidence type="ECO:0000256" key="1">
    <source>
        <dbReference type="SAM" id="Phobius"/>
    </source>
</evidence>
<organism evidence="2 3">
    <name type="scientific">Owenia fusiformis</name>
    <name type="common">Polychaete worm</name>
    <dbReference type="NCBI Taxonomy" id="6347"/>
    <lineage>
        <taxon>Eukaryota</taxon>
        <taxon>Metazoa</taxon>
        <taxon>Spiralia</taxon>
        <taxon>Lophotrochozoa</taxon>
        <taxon>Annelida</taxon>
        <taxon>Polychaeta</taxon>
        <taxon>Sedentaria</taxon>
        <taxon>Canalipalpata</taxon>
        <taxon>Sabellida</taxon>
        <taxon>Oweniida</taxon>
        <taxon>Oweniidae</taxon>
        <taxon>Owenia</taxon>
    </lineage>
</organism>
<dbReference type="EMBL" id="CAIIXF020000001">
    <property type="protein sequence ID" value="CAH1774328.1"/>
    <property type="molecule type" value="Genomic_DNA"/>
</dbReference>
<dbReference type="OrthoDB" id="6096234at2759"/>
<dbReference type="InterPro" id="IPR029695">
    <property type="entry name" value="TMEM74-like"/>
</dbReference>
<keyword evidence="1" id="KW-1133">Transmembrane helix</keyword>
<dbReference type="Proteomes" id="UP000749559">
    <property type="component" value="Unassembled WGS sequence"/>
</dbReference>
<proteinExistence type="predicted"/>
<protein>
    <submittedName>
        <fullName evidence="2">Uncharacterized protein</fullName>
    </submittedName>
</protein>
<dbReference type="AlphaFoldDB" id="A0A8S4MZN3"/>
<keyword evidence="3" id="KW-1185">Reference proteome</keyword>
<accession>A0A8S4MZN3</accession>
<feature type="transmembrane region" description="Helical" evidence="1">
    <location>
        <begin position="34"/>
        <end position="53"/>
    </location>
</feature>